<dbReference type="InterPro" id="IPR031157">
    <property type="entry name" value="G_TR_CS"/>
</dbReference>
<dbReference type="Pfam" id="PF00009">
    <property type="entry name" value="GTP_EFTU"/>
    <property type="match status" value="1"/>
</dbReference>
<feature type="domain" description="Tr-type G" evidence="7">
    <location>
        <begin position="18"/>
        <end position="246"/>
    </location>
</feature>
<gene>
    <name evidence="8" type="ORF">ACFFJH_17300</name>
</gene>
<dbReference type="InterPro" id="IPR044139">
    <property type="entry name" value="CysN_NoDQ_III"/>
</dbReference>
<protein>
    <recommendedName>
        <fullName evidence="1">sulfate adenylyltransferase</fullName>
        <ecNumber evidence="1">2.7.7.4</ecNumber>
    </recommendedName>
</protein>
<dbReference type="SUPFAM" id="SSF50465">
    <property type="entry name" value="EF-Tu/eEF-1alpha/eIF2-gamma C-terminal domain"/>
    <property type="match status" value="1"/>
</dbReference>
<sequence length="441" mass="48406">MSTQVQQSATTNNLTRERGLLRFITAGSVDDGKSTLIGRLLFDSKGIFADQLNAISKAKHKRTVGDTIDLSLLTDGLEAEREQGITIDVAYRYFATPKRKFIIADTPGHEQYTRNMVTGASTADAVIILIDVSKVKLGDDGSVELLTQTKRHSTIAHLLQIEHVIVAVNKMDLVNYDQSVYDRIVAAYQSFADQLGLRDVHPIPLSALAGDNVVTNSEKLAWYQGPTLIELLESLSVYDECHDEPFRFPVQLVARHNGHEANDFRGYMGRIEAGKISVGDSIVVQPSGQSATVKDIQTLDSSLQTAVVGQSVTILLNEYVDISRGDMLAAADRPATVLKSVSADVCWLSEEALDSRRKYWLKHTTRQVAARVASIDTLLDINTQERRATDTLKLNDIARVNLNVQQALAADAYDITRATGAFILIDEVTHQTVAAGMIRLG</sequence>
<dbReference type="NCBIfam" id="TIGR02034">
    <property type="entry name" value="CysN"/>
    <property type="match status" value="1"/>
</dbReference>
<evidence type="ECO:0000259" key="7">
    <source>
        <dbReference type="PROSITE" id="PS51722"/>
    </source>
</evidence>
<dbReference type="Gene3D" id="2.40.30.10">
    <property type="entry name" value="Translation factors"/>
    <property type="match status" value="2"/>
</dbReference>
<dbReference type="PROSITE" id="PS51722">
    <property type="entry name" value="G_TR_2"/>
    <property type="match status" value="1"/>
</dbReference>
<dbReference type="InterPro" id="IPR044138">
    <property type="entry name" value="CysN_II"/>
</dbReference>
<evidence type="ECO:0000256" key="4">
    <source>
        <dbReference type="ARBA" id="ARBA00022741"/>
    </source>
</evidence>
<dbReference type="Proteomes" id="UP001589844">
    <property type="component" value="Unassembled WGS sequence"/>
</dbReference>
<dbReference type="InterPro" id="IPR009001">
    <property type="entry name" value="Transl_elong_EF1A/Init_IF2_C"/>
</dbReference>
<keyword evidence="4" id="KW-0547">Nucleotide-binding</keyword>
<keyword evidence="9" id="KW-1185">Reference proteome</keyword>
<dbReference type="PANTHER" id="PTHR23115">
    <property type="entry name" value="TRANSLATION FACTOR"/>
    <property type="match status" value="1"/>
</dbReference>
<evidence type="ECO:0000313" key="9">
    <source>
        <dbReference type="Proteomes" id="UP001589844"/>
    </source>
</evidence>
<evidence type="ECO:0000313" key="8">
    <source>
        <dbReference type="EMBL" id="MFC0351582.1"/>
    </source>
</evidence>
<dbReference type="SUPFAM" id="SSF50447">
    <property type="entry name" value="Translation proteins"/>
    <property type="match status" value="1"/>
</dbReference>
<evidence type="ECO:0000256" key="5">
    <source>
        <dbReference type="ARBA" id="ARBA00022840"/>
    </source>
</evidence>
<dbReference type="InterPro" id="IPR009000">
    <property type="entry name" value="Transl_B-barrel_sf"/>
</dbReference>
<name>A0ABV6IIV7_9BURK</name>
<dbReference type="InterPro" id="IPR004161">
    <property type="entry name" value="EFTu-like_2"/>
</dbReference>
<dbReference type="RefSeq" id="WP_390214192.1">
    <property type="nucleotide sequence ID" value="NZ_JBHLXJ010000018.1"/>
</dbReference>
<keyword evidence="6" id="KW-0342">GTP-binding</keyword>
<reference evidence="8 9" key="1">
    <citation type="submission" date="2024-09" db="EMBL/GenBank/DDBJ databases">
        <authorList>
            <person name="Sun Q."/>
            <person name="Mori K."/>
        </authorList>
    </citation>
    <scope>NUCLEOTIDE SEQUENCE [LARGE SCALE GENOMIC DNA]</scope>
    <source>
        <strain evidence="8 9">CCM 8677</strain>
    </source>
</reference>
<dbReference type="InterPro" id="IPR050100">
    <property type="entry name" value="TRAFAC_GTPase_members"/>
</dbReference>
<keyword evidence="5" id="KW-0067">ATP-binding</keyword>
<dbReference type="PROSITE" id="PS00301">
    <property type="entry name" value="G_TR_1"/>
    <property type="match status" value="1"/>
</dbReference>
<dbReference type="InterPro" id="IPR027417">
    <property type="entry name" value="P-loop_NTPase"/>
</dbReference>
<dbReference type="InterPro" id="IPR041757">
    <property type="entry name" value="CysN_GTP-bd"/>
</dbReference>
<dbReference type="CDD" id="cd04166">
    <property type="entry name" value="CysN_ATPS"/>
    <property type="match status" value="1"/>
</dbReference>
<dbReference type="Gene3D" id="3.40.50.300">
    <property type="entry name" value="P-loop containing nucleotide triphosphate hydrolases"/>
    <property type="match status" value="1"/>
</dbReference>
<dbReference type="EMBL" id="JBHLXJ010000018">
    <property type="protein sequence ID" value="MFC0351582.1"/>
    <property type="molecule type" value="Genomic_DNA"/>
</dbReference>
<evidence type="ECO:0000256" key="3">
    <source>
        <dbReference type="ARBA" id="ARBA00022695"/>
    </source>
</evidence>
<dbReference type="Pfam" id="PF03144">
    <property type="entry name" value="GTP_EFTU_D2"/>
    <property type="match status" value="1"/>
</dbReference>
<dbReference type="CDD" id="cd04095">
    <property type="entry name" value="CysN_NoDQ_III"/>
    <property type="match status" value="1"/>
</dbReference>
<dbReference type="GO" id="GO:0016779">
    <property type="term" value="F:nucleotidyltransferase activity"/>
    <property type="evidence" value="ECO:0007669"/>
    <property type="project" value="UniProtKB-KW"/>
</dbReference>
<proteinExistence type="predicted"/>
<dbReference type="EC" id="2.7.7.4" evidence="1"/>
<evidence type="ECO:0000256" key="1">
    <source>
        <dbReference type="ARBA" id="ARBA00012391"/>
    </source>
</evidence>
<dbReference type="InterPro" id="IPR054696">
    <property type="entry name" value="GTP-eEF1A_C"/>
</dbReference>
<organism evidence="8 9">
    <name type="scientific">Undibacterium danionis</name>
    <dbReference type="NCBI Taxonomy" id="1812100"/>
    <lineage>
        <taxon>Bacteria</taxon>
        <taxon>Pseudomonadati</taxon>
        <taxon>Pseudomonadota</taxon>
        <taxon>Betaproteobacteria</taxon>
        <taxon>Burkholderiales</taxon>
        <taxon>Oxalobacteraceae</taxon>
        <taxon>Undibacterium</taxon>
    </lineage>
</organism>
<dbReference type="Pfam" id="PF22594">
    <property type="entry name" value="GTP-eEF1A_C"/>
    <property type="match status" value="1"/>
</dbReference>
<comment type="caution">
    <text evidence="8">The sequence shown here is derived from an EMBL/GenBank/DDBJ whole genome shotgun (WGS) entry which is preliminary data.</text>
</comment>
<dbReference type="CDD" id="cd03695">
    <property type="entry name" value="CysN_NodQ_II"/>
    <property type="match status" value="1"/>
</dbReference>
<evidence type="ECO:0000256" key="2">
    <source>
        <dbReference type="ARBA" id="ARBA00022679"/>
    </source>
</evidence>
<keyword evidence="3 8" id="KW-0548">Nucleotidyltransferase</keyword>
<accession>A0ABV6IIV7</accession>
<dbReference type="InterPro" id="IPR011779">
    <property type="entry name" value="SO4_adenylTrfase_lsu"/>
</dbReference>
<keyword evidence="2" id="KW-0808">Transferase</keyword>
<evidence type="ECO:0000256" key="6">
    <source>
        <dbReference type="ARBA" id="ARBA00023134"/>
    </source>
</evidence>
<dbReference type="InterPro" id="IPR000795">
    <property type="entry name" value="T_Tr_GTP-bd_dom"/>
</dbReference>
<dbReference type="SUPFAM" id="SSF52540">
    <property type="entry name" value="P-loop containing nucleoside triphosphate hydrolases"/>
    <property type="match status" value="1"/>
</dbReference>
<dbReference type="PRINTS" id="PR00315">
    <property type="entry name" value="ELONGATNFCT"/>
</dbReference>